<evidence type="ECO:0000256" key="5">
    <source>
        <dbReference type="PIRSR" id="PIRSR015582-2"/>
    </source>
</evidence>
<evidence type="ECO:0000256" key="2">
    <source>
        <dbReference type="ARBA" id="ARBA00022723"/>
    </source>
</evidence>
<dbReference type="GO" id="GO:0006107">
    <property type="term" value="P:oxaloacetate metabolic process"/>
    <property type="evidence" value="ECO:0007669"/>
    <property type="project" value="TreeGrafter"/>
</dbReference>
<dbReference type="EMBL" id="SOHN01000010">
    <property type="protein sequence ID" value="TFD88276.1"/>
    <property type="molecule type" value="Genomic_DNA"/>
</dbReference>
<evidence type="ECO:0000256" key="3">
    <source>
        <dbReference type="ARBA" id="ARBA00022842"/>
    </source>
</evidence>
<reference evidence="8 9" key="1">
    <citation type="submission" date="2019-03" db="EMBL/GenBank/DDBJ databases">
        <title>Genomics of glacier-inhabiting Cryobacterium strains.</title>
        <authorList>
            <person name="Liu Q."/>
            <person name="Xin Y.-H."/>
        </authorList>
    </citation>
    <scope>NUCLEOTIDE SEQUENCE [LARGE SCALE GENOMIC DNA]</scope>
    <source>
        <strain evidence="8 9">Sr54</strain>
    </source>
</reference>
<evidence type="ECO:0000313" key="8">
    <source>
        <dbReference type="EMBL" id="TFD88276.1"/>
    </source>
</evidence>
<dbReference type="PIRSF" id="PIRSF015582">
    <property type="entry name" value="Cit_lyase_B"/>
    <property type="match status" value="1"/>
</dbReference>
<accession>A0A4R9BR77</accession>
<keyword evidence="2 5" id="KW-0479">Metal-binding</keyword>
<dbReference type="RefSeq" id="WP_134529481.1">
    <property type="nucleotide sequence ID" value="NZ_SOHN01000010.1"/>
</dbReference>
<evidence type="ECO:0000313" key="9">
    <source>
        <dbReference type="Proteomes" id="UP000297626"/>
    </source>
</evidence>
<keyword evidence="9" id="KW-1185">Reference proteome</keyword>
<gene>
    <name evidence="8" type="ORF">E3T51_08560</name>
</gene>
<dbReference type="PANTHER" id="PTHR32308:SF10">
    <property type="entry name" value="CITRATE LYASE SUBUNIT BETA"/>
    <property type="match status" value="1"/>
</dbReference>
<dbReference type="InterPro" id="IPR040442">
    <property type="entry name" value="Pyrv_kinase-like_dom_sf"/>
</dbReference>
<dbReference type="InterPro" id="IPR011206">
    <property type="entry name" value="Citrate_lyase_beta/mcl1/mcl2"/>
</dbReference>
<evidence type="ECO:0000256" key="4">
    <source>
        <dbReference type="PIRSR" id="PIRSR015582-1"/>
    </source>
</evidence>
<organism evidence="8 9">
    <name type="scientific">Cryobacterium serini</name>
    <dbReference type="NCBI Taxonomy" id="1259201"/>
    <lineage>
        <taxon>Bacteria</taxon>
        <taxon>Bacillati</taxon>
        <taxon>Actinomycetota</taxon>
        <taxon>Actinomycetes</taxon>
        <taxon>Micrococcales</taxon>
        <taxon>Microbacteriaceae</taxon>
        <taxon>Cryobacterium</taxon>
    </lineage>
</organism>
<dbReference type="AlphaFoldDB" id="A0A4R9BR77"/>
<evidence type="ECO:0000256" key="1">
    <source>
        <dbReference type="ARBA" id="ARBA00001946"/>
    </source>
</evidence>
<feature type="binding site" evidence="4">
    <location>
        <position position="150"/>
    </location>
    <ligand>
        <name>substrate</name>
    </ligand>
</feature>
<feature type="binding site" evidence="5">
    <location>
        <position position="150"/>
    </location>
    <ligand>
        <name>Mg(2+)</name>
        <dbReference type="ChEBI" id="CHEBI:18420"/>
    </ligand>
</feature>
<feature type="domain" description="HpcH/HpaI aldolase/citrate lyase" evidence="7">
    <location>
        <begin position="48"/>
        <end position="249"/>
    </location>
</feature>
<sequence>MSGTFDGDPFGGEAYDSDFDPAGPDPFDESPAGLSPFTPAPFTLGPALLFCPADRPERYAKAVERADAVILDLEDAVAPEDRAAARRALIEHPLEAARTIVRINSADTTDFALDLAALERTEYRDIMLAKTVSSGQVERLAQFRVIALCETAAGVVSATEIAAARNVVALMWGAEDLVASLGGTSSRFADGRYRDVARYARSQVLLAARAHDKAAIDAVHLDITDTAGLSNEAADAVASGFSATACIHPSQVEVIRTAYQPTAAEVDYALGLLEAAASARGVFQHEGRMIDGPVLRHAEAVLRRAAR</sequence>
<proteinExistence type="predicted"/>
<dbReference type="SUPFAM" id="SSF51621">
    <property type="entry name" value="Phosphoenolpyruvate/pyruvate domain"/>
    <property type="match status" value="1"/>
</dbReference>
<name>A0A4R9BR77_9MICO</name>
<dbReference type="Gene3D" id="3.20.20.60">
    <property type="entry name" value="Phosphoenolpyruvate-binding domains"/>
    <property type="match status" value="1"/>
</dbReference>
<evidence type="ECO:0000259" key="7">
    <source>
        <dbReference type="Pfam" id="PF03328"/>
    </source>
</evidence>
<dbReference type="GO" id="GO:0016829">
    <property type="term" value="F:lyase activity"/>
    <property type="evidence" value="ECO:0007669"/>
    <property type="project" value="UniProtKB-KW"/>
</dbReference>
<feature type="region of interest" description="Disordered" evidence="6">
    <location>
        <begin position="1"/>
        <end position="36"/>
    </location>
</feature>
<comment type="caution">
    <text evidence="8">The sequence shown here is derived from an EMBL/GenBank/DDBJ whole genome shotgun (WGS) entry which is preliminary data.</text>
</comment>
<dbReference type="PANTHER" id="PTHR32308">
    <property type="entry name" value="LYASE BETA SUBUNIT, PUTATIVE (AFU_ORTHOLOGUE AFUA_4G13030)-RELATED"/>
    <property type="match status" value="1"/>
</dbReference>
<dbReference type="Pfam" id="PF03328">
    <property type="entry name" value="HpcH_HpaI"/>
    <property type="match status" value="1"/>
</dbReference>
<dbReference type="GO" id="GO:0000287">
    <property type="term" value="F:magnesium ion binding"/>
    <property type="evidence" value="ECO:0007669"/>
    <property type="project" value="TreeGrafter"/>
</dbReference>
<protein>
    <submittedName>
        <fullName evidence="8">CoA ester lyase</fullName>
    </submittedName>
</protein>
<dbReference type="InterPro" id="IPR015813">
    <property type="entry name" value="Pyrv/PenolPyrv_kinase-like_dom"/>
</dbReference>
<keyword evidence="3 5" id="KW-0460">Magnesium</keyword>
<dbReference type="InterPro" id="IPR005000">
    <property type="entry name" value="Aldolase/citrate-lyase_domain"/>
</dbReference>
<dbReference type="Proteomes" id="UP000297626">
    <property type="component" value="Unassembled WGS sequence"/>
</dbReference>
<evidence type="ECO:0000256" key="6">
    <source>
        <dbReference type="SAM" id="MobiDB-lite"/>
    </source>
</evidence>
<keyword evidence="8" id="KW-0456">Lyase</keyword>
<feature type="binding site" evidence="5">
    <location>
        <position position="176"/>
    </location>
    <ligand>
        <name>Mg(2+)</name>
        <dbReference type="ChEBI" id="CHEBI:18420"/>
    </ligand>
</feature>
<feature type="binding site" evidence="4">
    <location>
        <position position="102"/>
    </location>
    <ligand>
        <name>substrate</name>
    </ligand>
</feature>
<comment type="cofactor">
    <cofactor evidence="1">
        <name>Mg(2+)</name>
        <dbReference type="ChEBI" id="CHEBI:18420"/>
    </cofactor>
</comment>